<dbReference type="SUPFAM" id="SSF141673">
    <property type="entry name" value="MOSC N-terminal domain-like"/>
    <property type="match status" value="1"/>
</dbReference>
<dbReference type="GO" id="GO:0030151">
    <property type="term" value="F:molybdenum ion binding"/>
    <property type="evidence" value="ECO:0007669"/>
    <property type="project" value="InterPro"/>
</dbReference>
<dbReference type="Proteomes" id="UP000198284">
    <property type="component" value="Unassembled WGS sequence"/>
</dbReference>
<name>A0A239CKL9_9BURK</name>
<dbReference type="GO" id="GO:0003824">
    <property type="term" value="F:catalytic activity"/>
    <property type="evidence" value="ECO:0007669"/>
    <property type="project" value="InterPro"/>
</dbReference>
<evidence type="ECO:0000313" key="2">
    <source>
        <dbReference type="EMBL" id="SNS20221.1"/>
    </source>
</evidence>
<dbReference type="PROSITE" id="PS51340">
    <property type="entry name" value="MOSC"/>
    <property type="match status" value="1"/>
</dbReference>
<dbReference type="SUPFAM" id="SSF50800">
    <property type="entry name" value="PK beta-barrel domain-like"/>
    <property type="match status" value="1"/>
</dbReference>
<dbReference type="InterPro" id="IPR005303">
    <property type="entry name" value="MOCOS_middle"/>
</dbReference>
<dbReference type="OrthoDB" id="581532at2"/>
<dbReference type="EMBL" id="FZOT01000001">
    <property type="protein sequence ID" value="SNS20221.1"/>
    <property type="molecule type" value="Genomic_DNA"/>
</dbReference>
<accession>A0A239CKL9</accession>
<dbReference type="RefSeq" id="WP_089397686.1">
    <property type="nucleotide sequence ID" value="NZ_FZOT01000001.1"/>
</dbReference>
<dbReference type="InterPro" id="IPR011037">
    <property type="entry name" value="Pyrv_Knase-like_insert_dom_sf"/>
</dbReference>
<protein>
    <recommendedName>
        <fullName evidence="1">MOSC domain-containing protein</fullName>
    </recommendedName>
</protein>
<dbReference type="InterPro" id="IPR005302">
    <property type="entry name" value="MoCF_Sase_C"/>
</dbReference>
<dbReference type="PANTHER" id="PTHR14237">
    <property type="entry name" value="MOLYBDOPTERIN COFACTOR SULFURASE MOSC"/>
    <property type="match status" value="1"/>
</dbReference>
<evidence type="ECO:0000313" key="3">
    <source>
        <dbReference type="Proteomes" id="UP000198284"/>
    </source>
</evidence>
<dbReference type="AlphaFoldDB" id="A0A239CKL9"/>
<dbReference type="Pfam" id="PF03476">
    <property type="entry name" value="MOSC_N"/>
    <property type="match status" value="1"/>
</dbReference>
<dbReference type="GO" id="GO:0030170">
    <property type="term" value="F:pyridoxal phosphate binding"/>
    <property type="evidence" value="ECO:0007669"/>
    <property type="project" value="InterPro"/>
</dbReference>
<keyword evidence="3" id="KW-1185">Reference proteome</keyword>
<feature type="domain" description="MOSC" evidence="1">
    <location>
        <begin position="125"/>
        <end position="280"/>
    </location>
</feature>
<organism evidence="2 3">
    <name type="scientific">Noviherbaspirillum humi</name>
    <dbReference type="NCBI Taxonomy" id="1688639"/>
    <lineage>
        <taxon>Bacteria</taxon>
        <taxon>Pseudomonadati</taxon>
        <taxon>Pseudomonadota</taxon>
        <taxon>Betaproteobacteria</taxon>
        <taxon>Burkholderiales</taxon>
        <taxon>Oxalobacteraceae</taxon>
        <taxon>Noviherbaspirillum</taxon>
    </lineage>
</organism>
<reference evidence="2 3" key="1">
    <citation type="submission" date="2017-06" db="EMBL/GenBank/DDBJ databases">
        <authorList>
            <person name="Kim H.J."/>
            <person name="Triplett B.A."/>
        </authorList>
    </citation>
    <scope>NUCLEOTIDE SEQUENCE [LARGE SCALE GENOMIC DNA]</scope>
    <source>
        <strain evidence="2 3">U15</strain>
    </source>
</reference>
<dbReference type="PANTHER" id="PTHR14237:SF19">
    <property type="entry name" value="MITOCHONDRIAL AMIDOXIME REDUCING COMPONENT 1"/>
    <property type="match status" value="1"/>
</dbReference>
<dbReference type="Pfam" id="PF03473">
    <property type="entry name" value="MOSC"/>
    <property type="match status" value="1"/>
</dbReference>
<proteinExistence type="predicted"/>
<gene>
    <name evidence="2" type="ORF">SAMN06265795_101496</name>
</gene>
<sequence length="284" mass="31283">MPTLTELTLYPIKSCAGISLREAILTKAGLMYEHIYDREWMVVDGEGRFLTQREFPRMALIRPRIKADTLELRAPGMMALEIPLGLPDPDEAPTLQVKLWNDSVTAYDCDDVTATWFSKFLGASCRLARFHPQAQRHANPKWTGGMEAPTFFSDGYPVLVISEASLADLNARLAAQGREALPMNRFRPNLVIGGIEAFEEDFAARFTLGAAALKPVKPCPRCPIPSVDQASGEVGPDPLDVLRTYRADARVDGAITFGMNSILLEGEGERLRVGQEVGMELAFA</sequence>
<evidence type="ECO:0000259" key="1">
    <source>
        <dbReference type="PROSITE" id="PS51340"/>
    </source>
</evidence>